<feature type="domain" description="CR-type" evidence="14">
    <location>
        <begin position="145"/>
        <end position="228"/>
    </location>
</feature>
<feature type="repeat" description="CXXCXGXG motif" evidence="11">
    <location>
        <begin position="202"/>
        <end position="209"/>
    </location>
</feature>
<dbReference type="InterPro" id="IPR036869">
    <property type="entry name" value="J_dom_sf"/>
</dbReference>
<keyword evidence="7 11" id="KW-0346">Stress response</keyword>
<evidence type="ECO:0000256" key="10">
    <source>
        <dbReference type="ARBA" id="ARBA00067609"/>
    </source>
</evidence>
<dbReference type="Pfam" id="PF00226">
    <property type="entry name" value="DnaJ"/>
    <property type="match status" value="1"/>
</dbReference>
<feature type="zinc finger region" description="CR-type" evidence="12">
    <location>
        <begin position="145"/>
        <end position="228"/>
    </location>
</feature>
<evidence type="ECO:0000256" key="9">
    <source>
        <dbReference type="ARBA" id="ARBA00061004"/>
    </source>
</evidence>
<evidence type="ECO:0000256" key="4">
    <source>
        <dbReference type="ARBA" id="ARBA00022737"/>
    </source>
</evidence>
<feature type="domain" description="J" evidence="13">
    <location>
        <begin position="7"/>
        <end position="71"/>
    </location>
</feature>
<accession>Q14LB7</accession>
<dbReference type="Gene3D" id="1.10.287.110">
    <property type="entry name" value="DnaJ domain"/>
    <property type="match status" value="1"/>
</dbReference>
<feature type="binding site" evidence="11">
    <location>
        <position position="158"/>
    </location>
    <ligand>
        <name>Zn(2+)</name>
        <dbReference type="ChEBI" id="CHEBI:29105"/>
        <label>1</label>
    </ligand>
</feature>
<dbReference type="InterPro" id="IPR036410">
    <property type="entry name" value="HSP_DnaJ_Cys-rich_dom_sf"/>
</dbReference>
<dbReference type="InterPro" id="IPR008971">
    <property type="entry name" value="HSP40/DnaJ_pept-bd"/>
</dbReference>
<keyword evidence="2 11" id="KW-0235">DNA replication</keyword>
<organism evidence="15">
    <name type="scientific">Spiroplasma citri</name>
    <dbReference type="NCBI Taxonomy" id="2133"/>
    <lineage>
        <taxon>Bacteria</taxon>
        <taxon>Bacillati</taxon>
        <taxon>Mycoplasmatota</taxon>
        <taxon>Mollicutes</taxon>
        <taxon>Entomoplasmatales</taxon>
        <taxon>Spiroplasmataceae</taxon>
        <taxon>Spiroplasma</taxon>
    </lineage>
</organism>
<dbReference type="PROSITE" id="PS50076">
    <property type="entry name" value="DNAJ_2"/>
    <property type="match status" value="1"/>
</dbReference>
<dbReference type="Pfam" id="PF01556">
    <property type="entry name" value="DnaJ_C"/>
    <property type="match status" value="1"/>
</dbReference>
<feature type="repeat" description="CXXCXGXG motif" evidence="11">
    <location>
        <begin position="176"/>
        <end position="183"/>
    </location>
</feature>
<evidence type="ECO:0000256" key="7">
    <source>
        <dbReference type="ARBA" id="ARBA00023016"/>
    </source>
</evidence>
<dbReference type="CDD" id="cd10747">
    <property type="entry name" value="DnaJ_C"/>
    <property type="match status" value="1"/>
</dbReference>
<dbReference type="NCBIfam" id="TIGR02349">
    <property type="entry name" value="DnaJ_bact"/>
    <property type="match status" value="1"/>
</dbReference>
<comment type="domain">
    <text evidence="11">The J domain is necessary and sufficient to stimulate DnaK ATPase activity. Zinc center 1 plays an important role in the autonomous, DnaK-independent chaperone activity of DnaJ. Zinc center 2 is essential for interaction with DnaK and for DnaJ activity.</text>
</comment>
<feature type="binding site" evidence="11">
    <location>
        <position position="219"/>
    </location>
    <ligand>
        <name>Zn(2+)</name>
        <dbReference type="ChEBI" id="CHEBI:29105"/>
        <label>1</label>
    </ligand>
</feature>
<feature type="binding site" evidence="11">
    <location>
        <position position="176"/>
    </location>
    <ligand>
        <name>Zn(2+)</name>
        <dbReference type="ChEBI" id="CHEBI:29105"/>
        <label>2</label>
    </ligand>
</feature>
<dbReference type="GO" id="GO:0009408">
    <property type="term" value="P:response to heat"/>
    <property type="evidence" value="ECO:0007669"/>
    <property type="project" value="InterPro"/>
</dbReference>
<dbReference type="EMBL" id="AM285320">
    <property type="protein sequence ID" value="CAK99713.1"/>
    <property type="molecule type" value="Genomic_DNA"/>
</dbReference>
<evidence type="ECO:0000256" key="3">
    <source>
        <dbReference type="ARBA" id="ARBA00022723"/>
    </source>
</evidence>
<dbReference type="FunFam" id="1.10.287.110:FF:000031">
    <property type="entry name" value="Molecular chaperone DnaJ"/>
    <property type="match status" value="1"/>
</dbReference>
<comment type="cofactor">
    <cofactor evidence="11">
        <name>Zn(2+)</name>
        <dbReference type="ChEBI" id="CHEBI:29105"/>
    </cofactor>
    <text evidence="11">Binds 2 Zn(2+) ions per monomer.</text>
</comment>
<dbReference type="CDD" id="cd10719">
    <property type="entry name" value="DnaJ_zf"/>
    <property type="match status" value="1"/>
</dbReference>
<dbReference type="PROSITE" id="PS51188">
    <property type="entry name" value="ZF_CR"/>
    <property type="match status" value="1"/>
</dbReference>
<dbReference type="GO" id="GO:0008270">
    <property type="term" value="F:zinc ion binding"/>
    <property type="evidence" value="ECO:0007669"/>
    <property type="project" value="UniProtKB-UniRule"/>
</dbReference>
<feature type="repeat" description="CXXCXGXG motif" evidence="11">
    <location>
        <begin position="216"/>
        <end position="223"/>
    </location>
</feature>
<comment type="similarity">
    <text evidence="9 11">Belongs to the DnaJ family.</text>
</comment>
<evidence type="ECO:0000259" key="14">
    <source>
        <dbReference type="PROSITE" id="PS51188"/>
    </source>
</evidence>
<dbReference type="GO" id="GO:0051082">
    <property type="term" value="F:unfolded protein binding"/>
    <property type="evidence" value="ECO:0007669"/>
    <property type="project" value="UniProtKB-UniRule"/>
</dbReference>
<reference evidence="15" key="1">
    <citation type="journal article" date="2010" name="Appl. Environ. Microbiol.">
        <title>Partial chromosome sequence of Spiroplasma citri reveals extensive viral invasion and important gene decay.</title>
        <authorList>
            <person name="Carle P."/>
            <person name="Saillard C."/>
            <person name="Carrere N."/>
            <person name="Carrere S."/>
            <person name="Duret S."/>
            <person name="Eveillard S."/>
            <person name="Gaurivaud P."/>
            <person name="Gourgues G."/>
            <person name="Gouzy J."/>
            <person name="Salar P."/>
            <person name="Verdin E."/>
            <person name="Breton M."/>
            <person name="Blanchard A."/>
            <person name="Laigret F."/>
            <person name="Bove J.M."/>
            <person name="Renaudin J."/>
            <person name="Foissac X."/>
        </authorList>
    </citation>
    <scope>NUCLEOTIDE SEQUENCE</scope>
    <source>
        <strain evidence="15">GII3-3X</strain>
    </source>
</reference>
<evidence type="ECO:0000313" key="15">
    <source>
        <dbReference type="EMBL" id="CAK99713.1"/>
    </source>
</evidence>
<dbReference type="SUPFAM" id="SSF46565">
    <property type="entry name" value="Chaperone J-domain"/>
    <property type="match status" value="1"/>
</dbReference>
<dbReference type="InterPro" id="IPR001623">
    <property type="entry name" value="DnaJ_domain"/>
</dbReference>
<dbReference type="GO" id="GO:0005524">
    <property type="term" value="F:ATP binding"/>
    <property type="evidence" value="ECO:0007669"/>
    <property type="project" value="InterPro"/>
</dbReference>
<dbReference type="Gene3D" id="2.10.230.10">
    <property type="entry name" value="Heat shock protein DnaJ, cysteine-rich domain"/>
    <property type="match status" value="1"/>
</dbReference>
<dbReference type="SUPFAM" id="SSF57938">
    <property type="entry name" value="DnaJ/Hsp40 cysteine-rich domain"/>
    <property type="match status" value="1"/>
</dbReference>
<keyword evidence="8 11" id="KW-0143">Chaperone</keyword>
<dbReference type="PANTHER" id="PTHR43096">
    <property type="entry name" value="DNAJ HOMOLOG 1, MITOCHONDRIAL-RELATED"/>
    <property type="match status" value="1"/>
</dbReference>
<keyword evidence="6 11" id="KW-0862">Zinc</keyword>
<dbReference type="Pfam" id="PF00684">
    <property type="entry name" value="DnaJ_CXXCXGXG"/>
    <property type="match status" value="1"/>
</dbReference>
<evidence type="ECO:0000256" key="6">
    <source>
        <dbReference type="ARBA" id="ARBA00022833"/>
    </source>
</evidence>
<dbReference type="GO" id="GO:0005737">
    <property type="term" value="C:cytoplasm"/>
    <property type="evidence" value="ECO:0007669"/>
    <property type="project" value="UniProtKB-SubCell"/>
</dbReference>
<dbReference type="GO" id="GO:0031072">
    <property type="term" value="F:heat shock protein binding"/>
    <property type="evidence" value="ECO:0007669"/>
    <property type="project" value="InterPro"/>
</dbReference>
<feature type="binding site" evidence="11">
    <location>
        <position position="202"/>
    </location>
    <ligand>
        <name>Zn(2+)</name>
        <dbReference type="ChEBI" id="CHEBI:29105"/>
        <label>2</label>
    </ligand>
</feature>
<name>Q14LB7_SPICI</name>
<dbReference type="InterPro" id="IPR001305">
    <property type="entry name" value="HSP_DnaJ_Cys-rich_dom"/>
</dbReference>
<dbReference type="FunFam" id="2.60.260.20:FF:000013">
    <property type="entry name" value="DnaJ subfamily B member 11"/>
    <property type="match status" value="1"/>
</dbReference>
<dbReference type="PRINTS" id="PR00625">
    <property type="entry name" value="JDOMAIN"/>
</dbReference>
<dbReference type="FunFam" id="2.10.230.10:FF:000002">
    <property type="entry name" value="Molecular chaperone DnaJ"/>
    <property type="match status" value="1"/>
</dbReference>
<proteinExistence type="inferred from homology"/>
<protein>
    <recommendedName>
        <fullName evidence="10 11">Chaperone protein DnaJ</fullName>
    </recommendedName>
</protein>
<comment type="subcellular location">
    <subcellularLocation>
        <location evidence="11">Cytoplasm</location>
    </subcellularLocation>
</comment>
<evidence type="ECO:0000256" key="11">
    <source>
        <dbReference type="HAMAP-Rule" id="MF_01152"/>
    </source>
</evidence>
<keyword evidence="5 11" id="KW-0863">Zinc-finger</keyword>
<dbReference type="HAMAP" id="MF_01152">
    <property type="entry name" value="DnaJ"/>
    <property type="match status" value="1"/>
</dbReference>
<evidence type="ECO:0000256" key="8">
    <source>
        <dbReference type="ARBA" id="ARBA00023186"/>
    </source>
</evidence>
<feature type="binding site" evidence="11">
    <location>
        <position position="161"/>
    </location>
    <ligand>
        <name>Zn(2+)</name>
        <dbReference type="ChEBI" id="CHEBI:29105"/>
        <label>1</label>
    </ligand>
</feature>
<feature type="repeat" description="CXXCXGXG motif" evidence="11">
    <location>
        <begin position="158"/>
        <end position="165"/>
    </location>
</feature>
<keyword evidence="1 11" id="KW-0963">Cytoplasm</keyword>
<evidence type="ECO:0000259" key="13">
    <source>
        <dbReference type="PROSITE" id="PS50076"/>
    </source>
</evidence>
<evidence type="ECO:0000256" key="1">
    <source>
        <dbReference type="ARBA" id="ARBA00022490"/>
    </source>
</evidence>
<dbReference type="AlphaFoldDB" id="Q14LB7"/>
<dbReference type="SMART" id="SM00271">
    <property type="entry name" value="DnaJ"/>
    <property type="match status" value="1"/>
</dbReference>
<comment type="function">
    <text evidence="11">Participates actively in the response to hyperosmotic and heat shock by preventing the aggregation of stress-denatured proteins and by disaggregating proteins, also in an autonomous, DnaK-independent fashion. Unfolded proteins bind initially to DnaJ; upon interaction with the DnaJ-bound protein, DnaK hydrolyzes its bound ATP, resulting in the formation of a stable complex. GrpE releases ADP from DnaK; ATP binding to DnaK triggers the release of the substrate protein, thus completing the reaction cycle. Several rounds of ATP-dependent interactions between DnaJ, DnaK and GrpE are required for fully efficient folding. Also involved, together with DnaK and GrpE, in the DNA replication of plasmids through activation of initiation proteins.</text>
</comment>
<keyword evidence="3 11" id="KW-0479">Metal-binding</keyword>
<evidence type="ECO:0000256" key="2">
    <source>
        <dbReference type="ARBA" id="ARBA00022705"/>
    </source>
</evidence>
<dbReference type="GO" id="GO:0042026">
    <property type="term" value="P:protein refolding"/>
    <property type="evidence" value="ECO:0007669"/>
    <property type="project" value="TreeGrafter"/>
</dbReference>
<dbReference type="GO" id="GO:0006260">
    <property type="term" value="P:DNA replication"/>
    <property type="evidence" value="ECO:0007669"/>
    <property type="project" value="UniProtKB-KW"/>
</dbReference>
<dbReference type="InterPro" id="IPR002939">
    <property type="entry name" value="DnaJ_C"/>
</dbReference>
<sequence>MVMGKRDYYEVLGVNRNATDDEIKRAFRQLAKKYHPDVSKEKDAEAKFKEINEAYEVLSVPNKRRNYDQFGHAGTDPNGFGGFSHGFSSTGDFEDIFSGGFGGFGDIFENFFGGGKKRRGFSNQPIKGENIAARVTLTLKEQMFGKKINLDLNIDKKCEMCDGTGAKDPKKDIHTCTTCDGYGYVNLEQRSLFGVIQSQQPCPDCKGRGKVITNKCSKCKGQGNYRGKETVEIDLPKSIYENQQLRIQEKGNYGLNNGRRGDIYLEISVKPNKYFKRVNDNLHLNLPVSYLDALLGAEVKVPTFDEDVYLKLPPNTKTNSIFNIPNHGFFKSPTSTKRGDLIVNVIVTIPTKLSPEEKTILQKLRNNSSFKITDDFYEDL</sequence>
<feature type="binding site" evidence="11">
    <location>
        <position position="179"/>
    </location>
    <ligand>
        <name>Zn(2+)</name>
        <dbReference type="ChEBI" id="CHEBI:29105"/>
        <label>2</label>
    </ligand>
</feature>
<dbReference type="Gene3D" id="2.60.260.20">
    <property type="entry name" value="Urease metallochaperone UreE, N-terminal domain"/>
    <property type="match status" value="2"/>
</dbReference>
<evidence type="ECO:0000256" key="5">
    <source>
        <dbReference type="ARBA" id="ARBA00022771"/>
    </source>
</evidence>
<dbReference type="CDD" id="cd06257">
    <property type="entry name" value="DnaJ"/>
    <property type="match status" value="1"/>
</dbReference>
<comment type="subunit">
    <text evidence="11">Homodimer.</text>
</comment>
<evidence type="ECO:0000256" key="12">
    <source>
        <dbReference type="PROSITE-ProRule" id="PRU00546"/>
    </source>
</evidence>
<dbReference type="SUPFAM" id="SSF49493">
    <property type="entry name" value="HSP40/DnaJ peptide-binding domain"/>
    <property type="match status" value="2"/>
</dbReference>
<feature type="binding site" evidence="11">
    <location>
        <position position="216"/>
    </location>
    <ligand>
        <name>Zn(2+)</name>
        <dbReference type="ChEBI" id="CHEBI:29105"/>
        <label>1</label>
    </ligand>
</feature>
<keyword evidence="4 11" id="KW-0677">Repeat</keyword>
<dbReference type="NCBIfam" id="NF008035">
    <property type="entry name" value="PRK10767.1"/>
    <property type="match status" value="1"/>
</dbReference>
<dbReference type="PANTHER" id="PTHR43096:SF52">
    <property type="entry name" value="DNAJ HOMOLOG 1, MITOCHONDRIAL-RELATED"/>
    <property type="match status" value="1"/>
</dbReference>
<feature type="binding site" evidence="11">
    <location>
        <position position="205"/>
    </location>
    <ligand>
        <name>Zn(2+)</name>
        <dbReference type="ChEBI" id="CHEBI:29105"/>
        <label>2</label>
    </ligand>
</feature>
<dbReference type="InterPro" id="IPR012724">
    <property type="entry name" value="DnaJ"/>
</dbReference>
<gene>
    <name evidence="11 15" type="primary">dnaJ</name>
    <name evidence="15" type="ORF">SPICI19_063</name>
</gene>